<keyword evidence="4" id="KW-0862">Zinc</keyword>
<evidence type="ECO:0000259" key="5">
    <source>
        <dbReference type="SMART" id="SM00849"/>
    </source>
</evidence>
<dbReference type="PANTHER" id="PTHR42978:SF6">
    <property type="entry name" value="QUORUM-QUENCHING LACTONASE YTNP-RELATED"/>
    <property type="match status" value="1"/>
</dbReference>
<evidence type="ECO:0000256" key="3">
    <source>
        <dbReference type="ARBA" id="ARBA00022801"/>
    </source>
</evidence>
<evidence type="ECO:0000256" key="4">
    <source>
        <dbReference type="ARBA" id="ARBA00022833"/>
    </source>
</evidence>
<dbReference type="InterPro" id="IPR051013">
    <property type="entry name" value="MBL_superfamily_lactonases"/>
</dbReference>
<dbReference type="PANTHER" id="PTHR42978">
    <property type="entry name" value="QUORUM-QUENCHING LACTONASE YTNP-RELATED-RELATED"/>
    <property type="match status" value="1"/>
</dbReference>
<keyword evidence="2" id="KW-0479">Metal-binding</keyword>
<gene>
    <name evidence="6" type="ORF">ENY07_09985</name>
</gene>
<sequence length="291" mass="30738">MTLPLPTSQPTGVYHFRLGDLVISTINDGYLEVTLDVMVNIPRAEAEALQAASFRRMPPRITFNAFLVNDGKSLTLIDTGCGTVGGPAAGALGRHLAALGVAPEAIKTILITHMHIDHISGLVDGAGKPVFPAAEVVAHEDEAKFWLGEPPPGAPEGLVEAFAIAKRGVGPYRERLRTVNGGEVAPGITLHPAPGHTPGHSGYRVDSGRESLLIWGDIVHMPGVQFANPTAGMAFDADAAQAEATRRRIFAMAASERLRIAGMHLDFPACGHVARAGSGYAFIPEVWSPEP</sequence>
<comment type="caution">
    <text evidence="6">The sequence shown here is derived from an EMBL/GenBank/DDBJ whole genome shotgun (WGS) entry which is preliminary data.</text>
</comment>
<dbReference type="InterPro" id="IPR001279">
    <property type="entry name" value="Metallo-B-lactamas"/>
</dbReference>
<dbReference type="EMBL" id="DTQM01000190">
    <property type="protein sequence ID" value="HGC43531.1"/>
    <property type="molecule type" value="Genomic_DNA"/>
</dbReference>
<dbReference type="SUPFAM" id="SSF56281">
    <property type="entry name" value="Metallo-hydrolase/oxidoreductase"/>
    <property type="match status" value="1"/>
</dbReference>
<dbReference type="SMART" id="SM00849">
    <property type="entry name" value="Lactamase_B"/>
    <property type="match status" value="1"/>
</dbReference>
<dbReference type="GO" id="GO:0016787">
    <property type="term" value="F:hydrolase activity"/>
    <property type="evidence" value="ECO:0007669"/>
    <property type="project" value="UniProtKB-KW"/>
</dbReference>
<dbReference type="Pfam" id="PF00753">
    <property type="entry name" value="Lactamase_B"/>
    <property type="match status" value="1"/>
</dbReference>
<evidence type="ECO:0000256" key="1">
    <source>
        <dbReference type="ARBA" id="ARBA00007749"/>
    </source>
</evidence>
<dbReference type="InterPro" id="IPR036866">
    <property type="entry name" value="RibonucZ/Hydroxyglut_hydro"/>
</dbReference>
<feature type="domain" description="Metallo-beta-lactamase" evidence="5">
    <location>
        <begin position="62"/>
        <end position="264"/>
    </location>
</feature>
<dbReference type="GO" id="GO:0046872">
    <property type="term" value="F:metal ion binding"/>
    <property type="evidence" value="ECO:0007669"/>
    <property type="project" value="UniProtKB-KW"/>
</dbReference>
<organism evidence="6">
    <name type="scientific">Acidicaldus sp</name>
    <dbReference type="NCBI Taxonomy" id="1872105"/>
    <lineage>
        <taxon>Bacteria</taxon>
        <taxon>Pseudomonadati</taxon>
        <taxon>Pseudomonadota</taxon>
        <taxon>Alphaproteobacteria</taxon>
        <taxon>Acetobacterales</taxon>
        <taxon>Acetobacteraceae</taxon>
        <taxon>Acidicaldus</taxon>
    </lineage>
</organism>
<dbReference type="CDD" id="cd07720">
    <property type="entry name" value="OPHC2-like_MBL-fold"/>
    <property type="match status" value="1"/>
</dbReference>
<dbReference type="Gene3D" id="3.60.15.10">
    <property type="entry name" value="Ribonuclease Z/Hydroxyacylglutathione hydrolase-like"/>
    <property type="match status" value="1"/>
</dbReference>
<keyword evidence="3" id="KW-0378">Hydrolase</keyword>
<evidence type="ECO:0000256" key="2">
    <source>
        <dbReference type="ARBA" id="ARBA00022723"/>
    </source>
</evidence>
<dbReference type="AlphaFoldDB" id="A0A8J4HD75"/>
<evidence type="ECO:0000313" key="6">
    <source>
        <dbReference type="EMBL" id="HGC43531.1"/>
    </source>
</evidence>
<accession>A0A8J4HD75</accession>
<name>A0A8J4HD75_9PROT</name>
<comment type="similarity">
    <text evidence="1">Belongs to the metallo-beta-lactamase superfamily.</text>
</comment>
<protein>
    <submittedName>
        <fullName evidence="6">MBL fold metallo-hydrolase</fullName>
    </submittedName>
</protein>
<proteinExistence type="inferred from homology"/>
<reference evidence="6" key="1">
    <citation type="journal article" date="2020" name="mSystems">
        <title>Genome- and Community-Level Interaction Insights into Carbon Utilization and Element Cycling Functions of Hydrothermarchaeota in Hydrothermal Sediment.</title>
        <authorList>
            <person name="Zhou Z."/>
            <person name="Liu Y."/>
            <person name="Xu W."/>
            <person name="Pan J."/>
            <person name="Luo Z.H."/>
            <person name="Li M."/>
        </authorList>
    </citation>
    <scope>NUCLEOTIDE SEQUENCE</scope>
    <source>
        <strain evidence="6">SpSt-997</strain>
    </source>
</reference>